<evidence type="ECO:0000313" key="4">
    <source>
        <dbReference type="Proteomes" id="UP000324222"/>
    </source>
</evidence>
<proteinExistence type="predicted"/>
<comment type="caution">
    <text evidence="3">The sequence shown here is derived from an EMBL/GenBank/DDBJ whole genome shotgun (WGS) entry which is preliminary data.</text>
</comment>
<accession>A0A5B7D068</accession>
<keyword evidence="2" id="KW-0472">Membrane</keyword>
<dbReference type="AlphaFoldDB" id="A0A5B7D068"/>
<dbReference type="EMBL" id="VSRR010000403">
    <property type="protein sequence ID" value="MPC15110.1"/>
    <property type="molecule type" value="Genomic_DNA"/>
</dbReference>
<keyword evidence="2" id="KW-0812">Transmembrane</keyword>
<organism evidence="3 4">
    <name type="scientific">Portunus trituberculatus</name>
    <name type="common">Swimming crab</name>
    <name type="synonym">Neptunus trituberculatus</name>
    <dbReference type="NCBI Taxonomy" id="210409"/>
    <lineage>
        <taxon>Eukaryota</taxon>
        <taxon>Metazoa</taxon>
        <taxon>Ecdysozoa</taxon>
        <taxon>Arthropoda</taxon>
        <taxon>Crustacea</taxon>
        <taxon>Multicrustacea</taxon>
        <taxon>Malacostraca</taxon>
        <taxon>Eumalacostraca</taxon>
        <taxon>Eucarida</taxon>
        <taxon>Decapoda</taxon>
        <taxon>Pleocyemata</taxon>
        <taxon>Brachyura</taxon>
        <taxon>Eubrachyura</taxon>
        <taxon>Portunoidea</taxon>
        <taxon>Portunidae</taxon>
        <taxon>Portuninae</taxon>
        <taxon>Portunus</taxon>
    </lineage>
</organism>
<protein>
    <submittedName>
        <fullName evidence="3">Uncharacterized protein</fullName>
    </submittedName>
</protein>
<gene>
    <name evidence="3" type="ORF">E2C01_007893</name>
</gene>
<evidence type="ECO:0000313" key="3">
    <source>
        <dbReference type="EMBL" id="MPC15110.1"/>
    </source>
</evidence>
<sequence length="326" mass="35231">MRTNCWNTSGMTLAYCVLPLTTPTSPNLPRQTGLPEGKTDRGKEDRREGESRGGGSREGEGGGGSQEADEARREKSVGMEVAGAVLSDASSPSRGLSSLIRREWEDEGVFRVMMQCALRLRGELDLVKITQILYVAECRDGGFVISGFLSQGEGHAMIAVMVMLLVLVVVVVFWAWRRWRRRGCIGIYETIRLAEVCALVLQILLPLARFNKCLYTCESRKVRGGGRAGLSAQEFGKPAVWVDEGEEEGEEEVGGEGCGGRRGPNLVWPKGQVRMRGGRTGAEGEGTRETRGSGRAGKGGWQGRGGGMAERSEAREGGVGGTGEYR</sequence>
<feature type="region of interest" description="Disordered" evidence="1">
    <location>
        <begin position="269"/>
        <end position="326"/>
    </location>
</feature>
<evidence type="ECO:0000256" key="1">
    <source>
        <dbReference type="SAM" id="MobiDB-lite"/>
    </source>
</evidence>
<name>A0A5B7D068_PORTR</name>
<keyword evidence="2" id="KW-1133">Transmembrane helix</keyword>
<dbReference type="Proteomes" id="UP000324222">
    <property type="component" value="Unassembled WGS sequence"/>
</dbReference>
<feature type="compositionally biased region" description="Basic and acidic residues" evidence="1">
    <location>
        <begin position="37"/>
        <end position="60"/>
    </location>
</feature>
<reference evidence="3 4" key="1">
    <citation type="submission" date="2019-05" db="EMBL/GenBank/DDBJ databases">
        <title>Another draft genome of Portunus trituberculatus and its Hox gene families provides insights of decapod evolution.</title>
        <authorList>
            <person name="Jeong J.-H."/>
            <person name="Song I."/>
            <person name="Kim S."/>
            <person name="Choi T."/>
            <person name="Kim D."/>
            <person name="Ryu S."/>
            <person name="Kim W."/>
        </authorList>
    </citation>
    <scope>NUCLEOTIDE SEQUENCE [LARGE SCALE GENOMIC DNA]</scope>
    <source>
        <tissue evidence="3">Muscle</tissue>
    </source>
</reference>
<feature type="compositionally biased region" description="Gly residues" evidence="1">
    <location>
        <begin position="294"/>
        <end position="308"/>
    </location>
</feature>
<feature type="transmembrane region" description="Helical" evidence="2">
    <location>
        <begin position="156"/>
        <end position="176"/>
    </location>
</feature>
<keyword evidence="4" id="KW-1185">Reference proteome</keyword>
<feature type="region of interest" description="Disordered" evidence="1">
    <location>
        <begin position="22"/>
        <end position="74"/>
    </location>
</feature>
<feature type="compositionally biased region" description="Gly residues" evidence="1">
    <location>
        <begin position="317"/>
        <end position="326"/>
    </location>
</feature>
<evidence type="ECO:0000256" key="2">
    <source>
        <dbReference type="SAM" id="Phobius"/>
    </source>
</evidence>